<reference evidence="12 13" key="1">
    <citation type="journal article" date="2010" name="PLoS ONE">
        <title>The Waddlia genome: a window into chlamydial biology.</title>
        <authorList>
            <person name="Bertelli C."/>
            <person name="Collyn F."/>
            <person name="Croxatto A."/>
            <person name="Ruckert C."/>
            <person name="Polkinghorne A."/>
            <person name="Kebbi-Beghdadi C."/>
            <person name="Goesmann A."/>
            <person name="Vaughan L."/>
            <person name="Greub G."/>
        </authorList>
    </citation>
    <scope>NUCLEOTIDE SEQUENCE [LARGE SCALE GENOMIC DNA]</scope>
    <source>
        <strain evidence="13">ATCC VR-1470 / WSU 86-1044</strain>
    </source>
</reference>
<comment type="function">
    <text evidence="6">The pyruvate dehydrogenase complex catalyzes the overall conversion of pyruvate to acetyl-CoA and CO(2). It contains multiple copies of three enzymatic components: pyruvate dehydrogenase (E1), dihydrolipoamide acetyltransferase (E2) and lipoamide dehydrogenase (E3).</text>
</comment>
<dbReference type="Pfam" id="PF00198">
    <property type="entry name" value="2-oxoacid_dh"/>
    <property type="match status" value="1"/>
</dbReference>
<feature type="domain" description="Peripheral subunit-binding (PSBD)" evidence="11">
    <location>
        <begin position="150"/>
        <end position="187"/>
    </location>
</feature>
<evidence type="ECO:0000256" key="6">
    <source>
        <dbReference type="ARBA" id="ARBA00025211"/>
    </source>
</evidence>
<dbReference type="InterPro" id="IPR045257">
    <property type="entry name" value="E2/Pdx1"/>
</dbReference>
<feature type="compositionally biased region" description="Acidic residues" evidence="9">
    <location>
        <begin position="95"/>
        <end position="108"/>
    </location>
</feature>
<dbReference type="Gene3D" id="3.30.559.10">
    <property type="entry name" value="Chloramphenicol acetyltransferase-like domain"/>
    <property type="match status" value="1"/>
</dbReference>
<evidence type="ECO:0000259" key="10">
    <source>
        <dbReference type="PROSITE" id="PS50968"/>
    </source>
</evidence>
<keyword evidence="13" id="KW-1185">Reference proteome</keyword>
<dbReference type="InterPro" id="IPR000089">
    <property type="entry name" value="Biotin_lipoyl"/>
</dbReference>
<evidence type="ECO:0000313" key="13">
    <source>
        <dbReference type="Proteomes" id="UP000001505"/>
    </source>
</evidence>
<protein>
    <recommendedName>
        <fullName evidence="8">Acetyltransferase component of pyruvate dehydrogenase complex</fullName>
        <ecNumber evidence="8">2.3.1.12</ecNumber>
    </recommendedName>
</protein>
<dbReference type="FunFam" id="2.40.50.100:FF:000010">
    <property type="entry name" value="Acetyltransferase component of pyruvate dehydrogenase complex"/>
    <property type="match status" value="1"/>
</dbReference>
<dbReference type="EMBL" id="CP001928">
    <property type="protein sequence ID" value="ADI38558.1"/>
    <property type="molecule type" value="Genomic_DNA"/>
</dbReference>
<dbReference type="PANTHER" id="PTHR23151">
    <property type="entry name" value="DIHYDROLIPOAMIDE ACETYL/SUCCINYL-TRANSFERASE-RELATED"/>
    <property type="match status" value="1"/>
</dbReference>
<dbReference type="InterPro" id="IPR023213">
    <property type="entry name" value="CAT-like_dom_sf"/>
</dbReference>
<dbReference type="GO" id="GO:0006086">
    <property type="term" value="P:pyruvate decarboxylation to acetyl-CoA"/>
    <property type="evidence" value="ECO:0007669"/>
    <property type="project" value="InterPro"/>
</dbReference>
<dbReference type="Proteomes" id="UP000001505">
    <property type="component" value="Chromosome"/>
</dbReference>
<dbReference type="eggNOG" id="COG0508">
    <property type="taxonomic scope" value="Bacteria"/>
</dbReference>
<evidence type="ECO:0000313" key="12">
    <source>
        <dbReference type="EMBL" id="ADI38558.1"/>
    </source>
</evidence>
<dbReference type="STRING" id="716544.wcw_1201"/>
<dbReference type="Gene3D" id="4.10.320.10">
    <property type="entry name" value="E3-binding domain"/>
    <property type="match status" value="1"/>
</dbReference>
<comment type="cofactor">
    <cofactor evidence="8">
        <name>(R)-lipoate</name>
        <dbReference type="ChEBI" id="CHEBI:83088"/>
    </cofactor>
    <text evidence="8">Binds 1 lipoyl cofactor covalently.</text>
</comment>
<accession>D6YWP7</accession>
<dbReference type="SUPFAM" id="SSF47005">
    <property type="entry name" value="Peripheral subunit-binding domain of 2-oxo acid dehydrogenase complex"/>
    <property type="match status" value="1"/>
</dbReference>
<keyword evidence="3 8" id="KW-0808">Transferase</keyword>
<dbReference type="InterPro" id="IPR011053">
    <property type="entry name" value="Single_hybrid_motif"/>
</dbReference>
<evidence type="ECO:0000256" key="1">
    <source>
        <dbReference type="ARBA" id="ARBA00007317"/>
    </source>
</evidence>
<dbReference type="KEGG" id="wch:wcw_1201"/>
<comment type="catalytic activity">
    <reaction evidence="7 8">
        <text>N(6)-[(R)-dihydrolipoyl]-L-lysyl-[protein] + acetyl-CoA = N(6)-[(R)-S(8)-acetyldihydrolipoyl]-L-lysyl-[protein] + CoA</text>
        <dbReference type="Rhea" id="RHEA:17017"/>
        <dbReference type="Rhea" id="RHEA-COMP:10475"/>
        <dbReference type="Rhea" id="RHEA-COMP:10478"/>
        <dbReference type="ChEBI" id="CHEBI:57287"/>
        <dbReference type="ChEBI" id="CHEBI:57288"/>
        <dbReference type="ChEBI" id="CHEBI:83100"/>
        <dbReference type="ChEBI" id="CHEBI:83111"/>
        <dbReference type="EC" id="2.3.1.12"/>
    </reaction>
</comment>
<dbReference type="GO" id="GO:0045254">
    <property type="term" value="C:pyruvate dehydrogenase complex"/>
    <property type="evidence" value="ECO:0007669"/>
    <property type="project" value="UniProtKB-UniRule"/>
</dbReference>
<dbReference type="EC" id="2.3.1.12" evidence="8"/>
<dbReference type="SUPFAM" id="SSF51230">
    <property type="entry name" value="Single hybrid motif"/>
    <property type="match status" value="1"/>
</dbReference>
<comment type="subunit">
    <text evidence="2">Forms a 24-polypeptide structural core with octahedral symmetry.</text>
</comment>
<evidence type="ECO:0000259" key="11">
    <source>
        <dbReference type="PROSITE" id="PS51826"/>
    </source>
</evidence>
<comment type="similarity">
    <text evidence="1 8">Belongs to the 2-oxoacid dehydrogenase family.</text>
</comment>
<dbReference type="OrthoDB" id="9805770at2"/>
<dbReference type="SUPFAM" id="SSF52777">
    <property type="entry name" value="CoA-dependent acyltransferases"/>
    <property type="match status" value="1"/>
</dbReference>
<evidence type="ECO:0000256" key="4">
    <source>
        <dbReference type="ARBA" id="ARBA00022823"/>
    </source>
</evidence>
<dbReference type="Pfam" id="PF00364">
    <property type="entry name" value="Biotin_lipoyl"/>
    <property type="match status" value="1"/>
</dbReference>
<dbReference type="InterPro" id="IPR006257">
    <property type="entry name" value="LAT1"/>
</dbReference>
<feature type="region of interest" description="Disordered" evidence="9">
    <location>
        <begin position="82"/>
        <end position="128"/>
    </location>
</feature>
<evidence type="ECO:0000256" key="3">
    <source>
        <dbReference type="ARBA" id="ARBA00022679"/>
    </source>
</evidence>
<sequence length="431" mass="47671">MPFTFTMPKLSPTMETGTIAKWHKKEGEFVEAGELIIEVATDKATVEHNALDEGWLRKILINEGEEAIVNQAIAIFTEEEKESIERYQPESPVPELEEVSEEAEEDKPEEEKKVISKPSSGLSQPSFIPEEPLKNYVFKTPEELLTERVKATPLAKKLAKERGLDLTTVNGTGPGGRIVSDDLAFAQSSGPVVFGKRERPALPPGTYEEEKPSPMRQVIGQRLQEAKTFIPHFYITQAVDAEPMHQVREQLRTVGIKVSFNDFVMRACALALREHPHVNSGFNSVNQTMIRFKTIDIAFAVSVDGGLITPIIRYADYKNLGEISVEVRHLAKKAREGKLDLKEFKGGSFTISNLGMYGITDFQAIINPPQAVILSVGGIHNIPVVKNNAVVPGKVMNISVSCDHRVVDGVAGAEFIKTVQKYLENPASLLI</sequence>
<dbReference type="Pfam" id="PF02817">
    <property type="entry name" value="E3_binding"/>
    <property type="match status" value="1"/>
</dbReference>
<dbReference type="RefSeq" id="WP_013182270.1">
    <property type="nucleotide sequence ID" value="NC_014225.1"/>
</dbReference>
<evidence type="ECO:0000256" key="7">
    <source>
        <dbReference type="ARBA" id="ARBA00048370"/>
    </source>
</evidence>
<dbReference type="CDD" id="cd06849">
    <property type="entry name" value="lipoyl_domain"/>
    <property type="match status" value="1"/>
</dbReference>
<dbReference type="AlphaFoldDB" id="D6YWP7"/>
<dbReference type="PROSITE" id="PS50968">
    <property type="entry name" value="BIOTINYL_LIPOYL"/>
    <property type="match status" value="1"/>
</dbReference>
<dbReference type="InterPro" id="IPR036625">
    <property type="entry name" value="E3-bd_dom_sf"/>
</dbReference>
<keyword evidence="5 8" id="KW-0012">Acyltransferase</keyword>
<feature type="compositionally biased region" description="Polar residues" evidence="9">
    <location>
        <begin position="117"/>
        <end position="126"/>
    </location>
</feature>
<keyword evidence="4 8" id="KW-0450">Lipoyl</keyword>
<dbReference type="InterPro" id="IPR001078">
    <property type="entry name" value="2-oxoacid_DH_actylTfrase"/>
</dbReference>
<organism evidence="12 13">
    <name type="scientific">Waddlia chondrophila (strain ATCC VR-1470 / WSU 86-1044)</name>
    <dbReference type="NCBI Taxonomy" id="716544"/>
    <lineage>
        <taxon>Bacteria</taxon>
        <taxon>Pseudomonadati</taxon>
        <taxon>Chlamydiota</taxon>
        <taxon>Chlamydiia</taxon>
        <taxon>Parachlamydiales</taxon>
        <taxon>Waddliaceae</taxon>
        <taxon>Waddlia</taxon>
    </lineage>
</organism>
<dbReference type="PANTHER" id="PTHR23151:SF90">
    <property type="entry name" value="DIHYDROLIPOYLLYSINE-RESIDUE ACETYLTRANSFERASE COMPONENT OF PYRUVATE DEHYDROGENASE COMPLEX, MITOCHONDRIAL-RELATED"/>
    <property type="match status" value="1"/>
</dbReference>
<feature type="domain" description="Lipoyl-binding" evidence="10">
    <location>
        <begin position="2"/>
        <end position="77"/>
    </location>
</feature>
<dbReference type="PROSITE" id="PS51826">
    <property type="entry name" value="PSBD"/>
    <property type="match status" value="1"/>
</dbReference>
<gene>
    <name evidence="12" type="primary">pdhC2</name>
    <name evidence="12" type="ordered locus">wcw_1201</name>
</gene>
<evidence type="ECO:0000256" key="9">
    <source>
        <dbReference type="SAM" id="MobiDB-lite"/>
    </source>
</evidence>
<dbReference type="InterPro" id="IPR004167">
    <property type="entry name" value="PSBD"/>
</dbReference>
<evidence type="ECO:0000256" key="2">
    <source>
        <dbReference type="ARBA" id="ARBA00011484"/>
    </source>
</evidence>
<proteinExistence type="inferred from homology"/>
<dbReference type="GO" id="GO:0004742">
    <property type="term" value="F:dihydrolipoyllysine-residue acetyltransferase activity"/>
    <property type="evidence" value="ECO:0007669"/>
    <property type="project" value="UniProtKB-UniRule"/>
</dbReference>
<dbReference type="HOGENOM" id="CLU_016733_10_2_0"/>
<name>D6YWP7_WADCW</name>
<dbReference type="Gene3D" id="2.40.50.100">
    <property type="match status" value="1"/>
</dbReference>
<dbReference type="NCBIfam" id="TIGR01349">
    <property type="entry name" value="PDHac_trf_mito"/>
    <property type="match status" value="1"/>
</dbReference>
<evidence type="ECO:0000256" key="5">
    <source>
        <dbReference type="ARBA" id="ARBA00023315"/>
    </source>
</evidence>
<evidence type="ECO:0000256" key="8">
    <source>
        <dbReference type="RuleBase" id="RU361137"/>
    </source>
</evidence>